<keyword evidence="3" id="KW-1185">Reference proteome</keyword>
<feature type="domain" description="DUF4387" evidence="1">
    <location>
        <begin position="4"/>
        <end position="99"/>
    </location>
</feature>
<evidence type="ECO:0000313" key="3">
    <source>
        <dbReference type="Proteomes" id="UP001597237"/>
    </source>
</evidence>
<evidence type="ECO:0000259" key="1">
    <source>
        <dbReference type="Pfam" id="PF14330"/>
    </source>
</evidence>
<organism evidence="2 3">
    <name type="scientific">Phenylobacterium terrae</name>
    <dbReference type="NCBI Taxonomy" id="2665495"/>
    <lineage>
        <taxon>Bacteria</taxon>
        <taxon>Pseudomonadati</taxon>
        <taxon>Pseudomonadota</taxon>
        <taxon>Alphaproteobacteria</taxon>
        <taxon>Caulobacterales</taxon>
        <taxon>Caulobacteraceae</taxon>
        <taxon>Phenylobacterium</taxon>
    </lineage>
</organism>
<name>A0ABW4N762_9CAUL</name>
<dbReference type="RefSeq" id="WP_377281603.1">
    <property type="nucleotide sequence ID" value="NZ_JBHRSI010000004.1"/>
</dbReference>
<protein>
    <submittedName>
        <fullName evidence="2">DUF4387 domain-containing protein</fullName>
    </submittedName>
</protein>
<sequence>MARLQEVCRDLRSKNAGPFWVTIDIFFDGAESFRRYAHHPALGAEAIGKLFGVDPALVKRFPVESLEMIKISYPRRTPQGGVEERDLHAGQQFVRLLDLDLD</sequence>
<evidence type="ECO:0000313" key="2">
    <source>
        <dbReference type="EMBL" id="MFD1785543.1"/>
    </source>
</evidence>
<accession>A0ABW4N762</accession>
<reference evidence="3" key="1">
    <citation type="journal article" date="2019" name="Int. J. Syst. Evol. Microbiol.">
        <title>The Global Catalogue of Microorganisms (GCM) 10K type strain sequencing project: providing services to taxonomists for standard genome sequencing and annotation.</title>
        <authorList>
            <consortium name="The Broad Institute Genomics Platform"/>
            <consortium name="The Broad Institute Genome Sequencing Center for Infectious Disease"/>
            <person name="Wu L."/>
            <person name="Ma J."/>
        </authorList>
    </citation>
    <scope>NUCLEOTIDE SEQUENCE [LARGE SCALE GENOMIC DNA]</scope>
    <source>
        <strain evidence="3">DFY28</strain>
    </source>
</reference>
<proteinExistence type="predicted"/>
<gene>
    <name evidence="2" type="ORF">ACFSC0_19250</name>
</gene>
<dbReference type="EMBL" id="JBHUEY010000006">
    <property type="protein sequence ID" value="MFD1785543.1"/>
    <property type="molecule type" value="Genomic_DNA"/>
</dbReference>
<dbReference type="Pfam" id="PF14330">
    <property type="entry name" value="DUF4387"/>
    <property type="match status" value="1"/>
</dbReference>
<dbReference type="Proteomes" id="UP001597237">
    <property type="component" value="Unassembled WGS sequence"/>
</dbReference>
<comment type="caution">
    <text evidence="2">The sequence shown here is derived from an EMBL/GenBank/DDBJ whole genome shotgun (WGS) entry which is preliminary data.</text>
</comment>
<dbReference type="InterPro" id="IPR025496">
    <property type="entry name" value="DUF4387"/>
</dbReference>